<dbReference type="PANTHER" id="PTHR43818">
    <property type="entry name" value="BCDNA.GH03377"/>
    <property type="match status" value="1"/>
</dbReference>
<dbReference type="AlphaFoldDB" id="A0A532V619"/>
<sequence>MADKLNIALVGCGARAQTAHLPYLKKNPRIDIAALCDVDEVKLATLGDRYKARKISTTYNEILNDPSIDAVVITTPPHLHHPMALAALDYGKHVFVEMPIALNEAQTKEMISKSRRKKLVLAVAHDDHFRPDAILMRQFMERKEVGELTYAKTGWLRSAQRWGHPGWQEESLKSGSGAFLTLGIPLIDLALFVLGERQPNAISGMAFKRSPDLEAEDTAVAQIRFTDDTILVVEVSWILHEPRDVLYLNAYGTKGAALFNPLEIHKEMFGRLVNVAPAMNKKTLGPTSYQGQINAFVSAVMGKAPFPVPIEDALLLARISDGFYRSVKERKEIPLKTRGS</sequence>
<dbReference type="PANTHER" id="PTHR43818:SF11">
    <property type="entry name" value="BCDNA.GH03377"/>
    <property type="match status" value="1"/>
</dbReference>
<evidence type="ECO:0000259" key="2">
    <source>
        <dbReference type="Pfam" id="PF01408"/>
    </source>
</evidence>
<dbReference type="GO" id="GO:0016491">
    <property type="term" value="F:oxidoreductase activity"/>
    <property type="evidence" value="ECO:0007669"/>
    <property type="project" value="UniProtKB-KW"/>
</dbReference>
<dbReference type="SUPFAM" id="SSF55347">
    <property type="entry name" value="Glyceraldehyde-3-phosphate dehydrogenase-like, C-terminal domain"/>
    <property type="match status" value="1"/>
</dbReference>
<dbReference type="Gene3D" id="3.30.360.10">
    <property type="entry name" value="Dihydrodipicolinate Reductase, domain 2"/>
    <property type="match status" value="1"/>
</dbReference>
<gene>
    <name evidence="4" type="ORF">CEE36_06985</name>
</gene>
<dbReference type="InterPro" id="IPR000683">
    <property type="entry name" value="Gfo/Idh/MocA-like_OxRdtase_N"/>
</dbReference>
<dbReference type="Gene3D" id="3.40.50.720">
    <property type="entry name" value="NAD(P)-binding Rossmann-like Domain"/>
    <property type="match status" value="1"/>
</dbReference>
<keyword evidence="1" id="KW-0560">Oxidoreductase</keyword>
<dbReference type="InterPro" id="IPR050463">
    <property type="entry name" value="Gfo/Idh/MocA_oxidrdct_glycsds"/>
</dbReference>
<dbReference type="SUPFAM" id="SSF51735">
    <property type="entry name" value="NAD(P)-binding Rossmann-fold domains"/>
    <property type="match status" value="1"/>
</dbReference>
<dbReference type="Pfam" id="PF01408">
    <property type="entry name" value="GFO_IDH_MocA"/>
    <property type="match status" value="1"/>
</dbReference>
<reference evidence="4 5" key="1">
    <citation type="submission" date="2017-06" db="EMBL/GenBank/DDBJ databases">
        <title>Novel microbial phyla capable of carbon fixation and sulfur reduction in deep-sea sediments.</title>
        <authorList>
            <person name="Huang J."/>
            <person name="Baker B."/>
            <person name="Wang Y."/>
        </authorList>
    </citation>
    <scope>NUCLEOTIDE SEQUENCE [LARGE SCALE GENOMIC DNA]</scope>
    <source>
        <strain evidence="4">B3_TA06</strain>
    </source>
</reference>
<feature type="domain" description="GFO/IDH/MocA-like oxidoreductase" evidence="3">
    <location>
        <begin position="136"/>
        <end position="256"/>
    </location>
</feature>
<accession>A0A532V619</accession>
<dbReference type="InterPro" id="IPR036291">
    <property type="entry name" value="NAD(P)-bd_dom_sf"/>
</dbReference>
<dbReference type="Pfam" id="PF22725">
    <property type="entry name" value="GFO_IDH_MocA_C3"/>
    <property type="match status" value="1"/>
</dbReference>
<evidence type="ECO:0000313" key="4">
    <source>
        <dbReference type="EMBL" id="TKJ42639.1"/>
    </source>
</evidence>
<dbReference type="GO" id="GO:0000166">
    <property type="term" value="F:nucleotide binding"/>
    <property type="evidence" value="ECO:0007669"/>
    <property type="project" value="InterPro"/>
</dbReference>
<evidence type="ECO:0000313" key="5">
    <source>
        <dbReference type="Proteomes" id="UP000317778"/>
    </source>
</evidence>
<feature type="domain" description="Gfo/Idh/MocA-like oxidoreductase N-terminal" evidence="2">
    <location>
        <begin position="5"/>
        <end position="125"/>
    </location>
</feature>
<comment type="caution">
    <text evidence="4">The sequence shown here is derived from an EMBL/GenBank/DDBJ whole genome shotgun (WGS) entry which is preliminary data.</text>
</comment>
<dbReference type="InterPro" id="IPR055170">
    <property type="entry name" value="GFO_IDH_MocA-like_dom"/>
</dbReference>
<evidence type="ECO:0008006" key="6">
    <source>
        <dbReference type="Google" id="ProtNLM"/>
    </source>
</evidence>
<evidence type="ECO:0000259" key="3">
    <source>
        <dbReference type="Pfam" id="PF22725"/>
    </source>
</evidence>
<dbReference type="Proteomes" id="UP000317778">
    <property type="component" value="Unassembled WGS sequence"/>
</dbReference>
<organism evidence="4 5">
    <name type="scientific">candidate division TA06 bacterium B3_TA06</name>
    <dbReference type="NCBI Taxonomy" id="2012487"/>
    <lineage>
        <taxon>Bacteria</taxon>
        <taxon>Bacteria division TA06</taxon>
    </lineage>
</organism>
<name>A0A532V619_UNCT6</name>
<evidence type="ECO:0000256" key="1">
    <source>
        <dbReference type="ARBA" id="ARBA00023002"/>
    </source>
</evidence>
<proteinExistence type="predicted"/>
<protein>
    <recommendedName>
        <fullName evidence="6">Gfo/Idh/MocA family oxidoreductase</fullName>
    </recommendedName>
</protein>
<dbReference type="EMBL" id="NJBO01000010">
    <property type="protein sequence ID" value="TKJ42639.1"/>
    <property type="molecule type" value="Genomic_DNA"/>
</dbReference>